<dbReference type="InterPro" id="IPR036188">
    <property type="entry name" value="FAD/NAD-bd_sf"/>
</dbReference>
<dbReference type="NCBIfam" id="TIGR00275">
    <property type="entry name" value="aminoacetone oxidase family FAD-binding enzyme"/>
    <property type="match status" value="1"/>
</dbReference>
<reference evidence="6" key="1">
    <citation type="submission" date="2016-01" db="EMBL/GenBank/DDBJ databases">
        <authorList>
            <person name="Peeters Charlotte."/>
        </authorList>
    </citation>
    <scope>NUCLEOTIDE SEQUENCE</scope>
    <source>
        <strain evidence="6">LMG 22936</strain>
    </source>
</reference>
<evidence type="ECO:0000313" key="7">
    <source>
        <dbReference type="Proteomes" id="UP000054717"/>
    </source>
</evidence>
<accession>A0A158J2M0</accession>
<keyword evidence="2" id="KW-0285">Flavoprotein</keyword>
<protein>
    <submittedName>
        <fullName evidence="6">Dihydropyrimidine dehydrogenase subunit A</fullName>
    </submittedName>
</protein>
<dbReference type="STRING" id="326475.AWB66_03728"/>
<comment type="caution">
    <text evidence="6">The sequence shown here is derived from an EMBL/GenBank/DDBJ whole genome shotgun (WGS) entry which is preliminary data.</text>
</comment>
<comment type="cofactor">
    <cofactor evidence="1">
        <name>FAD</name>
        <dbReference type="ChEBI" id="CHEBI:57692"/>
    </cofactor>
</comment>
<dbReference type="PANTHER" id="PTHR42887">
    <property type="entry name" value="OS12G0638800 PROTEIN"/>
    <property type="match status" value="1"/>
</dbReference>
<dbReference type="AlphaFoldDB" id="A0A158J2M0"/>
<dbReference type="InterPro" id="IPR004792">
    <property type="entry name" value="BaiN-like"/>
</dbReference>
<evidence type="ECO:0000259" key="4">
    <source>
        <dbReference type="Pfam" id="PF03486"/>
    </source>
</evidence>
<feature type="domain" description="RsdA/BaiN/AoA(So)-like insert" evidence="5">
    <location>
        <begin position="207"/>
        <end position="365"/>
    </location>
</feature>
<dbReference type="SUPFAM" id="SSF160996">
    <property type="entry name" value="HI0933 insert domain-like"/>
    <property type="match status" value="1"/>
</dbReference>
<name>A0A158J2M0_9BURK</name>
<dbReference type="InterPro" id="IPR057661">
    <property type="entry name" value="RsdA/BaiN/AoA(So)_Rossmann"/>
</dbReference>
<evidence type="ECO:0000256" key="2">
    <source>
        <dbReference type="ARBA" id="ARBA00022630"/>
    </source>
</evidence>
<dbReference type="Gene3D" id="2.40.30.10">
    <property type="entry name" value="Translation factors"/>
    <property type="match status" value="1"/>
</dbReference>
<keyword evidence="3" id="KW-0274">FAD</keyword>
<evidence type="ECO:0000313" key="6">
    <source>
        <dbReference type="EMBL" id="SAL63106.1"/>
    </source>
</evidence>
<dbReference type="Pfam" id="PF22780">
    <property type="entry name" value="HI0933_like_1st"/>
    <property type="match status" value="1"/>
</dbReference>
<dbReference type="EMBL" id="FCNZ02000014">
    <property type="protein sequence ID" value="SAL63106.1"/>
    <property type="molecule type" value="Genomic_DNA"/>
</dbReference>
<evidence type="ECO:0000256" key="3">
    <source>
        <dbReference type="ARBA" id="ARBA00022827"/>
    </source>
</evidence>
<feature type="domain" description="RsdA/BaiN/AoA(So)-like Rossmann fold-like" evidence="4">
    <location>
        <begin position="21"/>
        <end position="417"/>
    </location>
</feature>
<sequence>MSAFPTAAESMSAPEPKQISRVAVIGGGPAGLMAAEALAAGGVQVDVYDAMPSVGRKFLMAGKGGMNLTHSEAAAPFLARYGARSEQIAPLLRRFDAGALRQWVHELGIETFVGSSGRVFPTDMKAAPMLRAWLHRLRGAGVRFHMRHRWTGWTSSALVFAAPEGEVHVQADAVVLALGGASWPRLGSDAAWVPFLEARGARVQPFEPSNCGFDVDWSEHFCSRFAGEPLKSVAIGIEREKGAIDWRAGECLITAMGIEGSLVYALSAPIRDRLKQNPGEGATILLDLAPGMTPERVLAEVAHPRGARSMSSHLQSRLHIAGVKAGLLRECVGKEEFADPPTLARRIKALPLAVRRPRPIAEAISSAGGVAFESLDAHLMLATSPGVFCAGEMLDWEAPTGGYLLTACLASGLVAGEGALAYLKSSNAARP</sequence>
<dbReference type="SUPFAM" id="SSF51905">
    <property type="entry name" value="FAD/NAD(P)-binding domain"/>
    <property type="match status" value="1"/>
</dbReference>
<proteinExistence type="predicted"/>
<organism evidence="6 7">
    <name type="scientific">Caballeronia telluris</name>
    <dbReference type="NCBI Taxonomy" id="326475"/>
    <lineage>
        <taxon>Bacteria</taxon>
        <taxon>Pseudomonadati</taxon>
        <taxon>Pseudomonadota</taxon>
        <taxon>Betaproteobacteria</taxon>
        <taxon>Burkholderiales</taxon>
        <taxon>Burkholderiaceae</taxon>
        <taxon>Caballeronia</taxon>
    </lineage>
</organism>
<evidence type="ECO:0000259" key="5">
    <source>
        <dbReference type="Pfam" id="PF22780"/>
    </source>
</evidence>
<dbReference type="Gene3D" id="1.10.8.260">
    <property type="entry name" value="HI0933 insert domain-like"/>
    <property type="match status" value="1"/>
</dbReference>
<gene>
    <name evidence="6" type="ORF">AWB66_03728</name>
</gene>
<dbReference type="InterPro" id="IPR022460">
    <property type="entry name" value="Flavoprotein_PP4765"/>
</dbReference>
<dbReference type="InterPro" id="IPR023166">
    <property type="entry name" value="BaiN-like_dom_sf"/>
</dbReference>
<dbReference type="PANTHER" id="PTHR42887:SF1">
    <property type="entry name" value="BLR3961 PROTEIN"/>
    <property type="match status" value="1"/>
</dbReference>
<evidence type="ECO:0000256" key="1">
    <source>
        <dbReference type="ARBA" id="ARBA00001974"/>
    </source>
</evidence>
<keyword evidence="7" id="KW-1185">Reference proteome</keyword>
<dbReference type="InterPro" id="IPR055178">
    <property type="entry name" value="RsdA/BaiN/AoA(So)-like_dom"/>
</dbReference>
<dbReference type="Pfam" id="PF03486">
    <property type="entry name" value="HI0933_like"/>
    <property type="match status" value="1"/>
</dbReference>
<dbReference type="Proteomes" id="UP000054717">
    <property type="component" value="Unassembled WGS sequence"/>
</dbReference>
<dbReference type="PRINTS" id="PR00419">
    <property type="entry name" value="ADXRDTASE"/>
</dbReference>
<dbReference type="NCBIfam" id="TIGR03862">
    <property type="entry name" value="flavo_PP4765"/>
    <property type="match status" value="1"/>
</dbReference>
<dbReference type="Gene3D" id="3.50.50.60">
    <property type="entry name" value="FAD/NAD(P)-binding domain"/>
    <property type="match status" value="1"/>
</dbReference>